<keyword evidence="2 13" id="KW-0723">Serine/threonine-protein kinase</keyword>
<dbReference type="EMBL" id="CP001631">
    <property type="protein sequence ID" value="ACU54475.1"/>
    <property type="molecule type" value="Genomic_DNA"/>
</dbReference>
<evidence type="ECO:0000256" key="7">
    <source>
        <dbReference type="ARBA" id="ARBA00022840"/>
    </source>
</evidence>
<dbReference type="SMART" id="SM00220">
    <property type="entry name" value="S_TKc"/>
    <property type="match status" value="1"/>
</dbReference>
<dbReference type="AlphaFoldDB" id="C7M0G7"/>
<dbReference type="InterPro" id="IPR008271">
    <property type="entry name" value="Ser/Thr_kinase_AS"/>
</dbReference>
<dbReference type="InterPro" id="IPR005543">
    <property type="entry name" value="PASTA_dom"/>
</dbReference>
<comment type="catalytic activity">
    <reaction evidence="8">
        <text>L-threonyl-[protein] + ATP = O-phospho-L-threonyl-[protein] + ADP + H(+)</text>
        <dbReference type="Rhea" id="RHEA:46608"/>
        <dbReference type="Rhea" id="RHEA-COMP:11060"/>
        <dbReference type="Rhea" id="RHEA-COMP:11605"/>
        <dbReference type="ChEBI" id="CHEBI:15378"/>
        <dbReference type="ChEBI" id="CHEBI:30013"/>
        <dbReference type="ChEBI" id="CHEBI:30616"/>
        <dbReference type="ChEBI" id="CHEBI:61977"/>
        <dbReference type="ChEBI" id="CHEBI:456216"/>
        <dbReference type="EC" id="2.7.11.1"/>
    </reaction>
</comment>
<dbReference type="Gene3D" id="3.30.10.20">
    <property type="match status" value="4"/>
</dbReference>
<keyword evidence="10" id="KW-0812">Transmembrane</keyword>
<dbReference type="Pfam" id="PF03793">
    <property type="entry name" value="PASTA"/>
    <property type="match status" value="3"/>
</dbReference>
<dbReference type="Gene3D" id="1.10.510.10">
    <property type="entry name" value="Transferase(Phosphotransferase) domain 1"/>
    <property type="match status" value="1"/>
</dbReference>
<dbReference type="CDD" id="cd06577">
    <property type="entry name" value="PASTA_pknB"/>
    <property type="match status" value="4"/>
</dbReference>
<evidence type="ECO:0000256" key="1">
    <source>
        <dbReference type="ARBA" id="ARBA00012513"/>
    </source>
</evidence>
<evidence type="ECO:0000313" key="13">
    <source>
        <dbReference type="EMBL" id="ACU54475.1"/>
    </source>
</evidence>
<keyword evidence="10" id="KW-1133">Transmembrane helix</keyword>
<keyword evidence="6 13" id="KW-0418">Kinase</keyword>
<keyword evidence="3" id="KW-0808">Transferase</keyword>
<evidence type="ECO:0000259" key="12">
    <source>
        <dbReference type="PROSITE" id="PS51178"/>
    </source>
</evidence>
<evidence type="ECO:0000259" key="11">
    <source>
        <dbReference type="PROSITE" id="PS50011"/>
    </source>
</evidence>
<gene>
    <name evidence="13" type="ordered locus">Afer_1553</name>
</gene>
<dbReference type="eggNOG" id="COG2815">
    <property type="taxonomic scope" value="Bacteria"/>
</dbReference>
<dbReference type="EC" id="2.7.11.1" evidence="1"/>
<dbReference type="Gene3D" id="3.30.200.20">
    <property type="entry name" value="Phosphorylase Kinase, domain 1"/>
    <property type="match status" value="1"/>
</dbReference>
<protein>
    <recommendedName>
        <fullName evidence="1">non-specific serine/threonine protein kinase</fullName>
        <ecNumber evidence="1">2.7.11.1</ecNumber>
    </recommendedName>
</protein>
<reference evidence="13 14" key="1">
    <citation type="journal article" date="2009" name="Stand. Genomic Sci.">
        <title>Complete genome sequence of Acidimicrobium ferrooxidans type strain (ICP).</title>
        <authorList>
            <person name="Clum A."/>
            <person name="Nolan M."/>
            <person name="Lang E."/>
            <person name="Glavina Del Rio T."/>
            <person name="Tice H."/>
            <person name="Copeland A."/>
            <person name="Cheng J.F."/>
            <person name="Lucas S."/>
            <person name="Chen F."/>
            <person name="Bruce D."/>
            <person name="Goodwin L."/>
            <person name="Pitluck S."/>
            <person name="Ivanova N."/>
            <person name="Mavrommatis K."/>
            <person name="Mikhailova N."/>
            <person name="Pati A."/>
            <person name="Chen A."/>
            <person name="Palaniappan K."/>
            <person name="Goker M."/>
            <person name="Spring S."/>
            <person name="Land M."/>
            <person name="Hauser L."/>
            <person name="Chang Y.J."/>
            <person name="Jeffries C.C."/>
            <person name="Chain P."/>
            <person name="Bristow J."/>
            <person name="Eisen J.A."/>
            <person name="Markowitz V."/>
            <person name="Hugenholtz P."/>
            <person name="Kyrpides N.C."/>
            <person name="Klenk H.P."/>
            <person name="Lapidus A."/>
        </authorList>
    </citation>
    <scope>NUCLEOTIDE SEQUENCE [LARGE SCALE GENOMIC DNA]</scope>
    <source>
        <strain evidence="14">DSM 10331 / JCM 15462 / NBRC 103882 / ICP</strain>
    </source>
</reference>
<dbReference type="KEGG" id="afo:Afer_1553"/>
<feature type="domain" description="PASTA" evidence="12">
    <location>
        <begin position="486"/>
        <end position="552"/>
    </location>
</feature>
<accession>C7M0G7</accession>
<evidence type="ECO:0000313" key="14">
    <source>
        <dbReference type="Proteomes" id="UP000000771"/>
    </source>
</evidence>
<dbReference type="PROSITE" id="PS51178">
    <property type="entry name" value="PASTA"/>
    <property type="match status" value="3"/>
</dbReference>
<evidence type="ECO:0000256" key="8">
    <source>
        <dbReference type="ARBA" id="ARBA00047899"/>
    </source>
</evidence>
<organism evidence="13 14">
    <name type="scientific">Acidimicrobium ferrooxidans (strain DSM 10331 / JCM 15462 / NBRC 103882 / ICP)</name>
    <dbReference type="NCBI Taxonomy" id="525909"/>
    <lineage>
        <taxon>Bacteria</taxon>
        <taxon>Bacillati</taxon>
        <taxon>Actinomycetota</taxon>
        <taxon>Acidimicrobiia</taxon>
        <taxon>Acidimicrobiales</taxon>
        <taxon>Acidimicrobiaceae</taxon>
        <taxon>Acidimicrobium</taxon>
    </lineage>
</organism>
<comment type="catalytic activity">
    <reaction evidence="9">
        <text>L-seryl-[protein] + ATP = O-phospho-L-seryl-[protein] + ADP + H(+)</text>
        <dbReference type="Rhea" id="RHEA:17989"/>
        <dbReference type="Rhea" id="RHEA-COMP:9863"/>
        <dbReference type="Rhea" id="RHEA-COMP:11604"/>
        <dbReference type="ChEBI" id="CHEBI:15378"/>
        <dbReference type="ChEBI" id="CHEBI:29999"/>
        <dbReference type="ChEBI" id="CHEBI:30616"/>
        <dbReference type="ChEBI" id="CHEBI:83421"/>
        <dbReference type="ChEBI" id="CHEBI:456216"/>
        <dbReference type="EC" id="2.7.11.1"/>
    </reaction>
</comment>
<evidence type="ECO:0000256" key="5">
    <source>
        <dbReference type="ARBA" id="ARBA00022741"/>
    </source>
</evidence>
<keyword evidence="10" id="KW-0472">Membrane</keyword>
<dbReference type="InterPro" id="IPR011009">
    <property type="entry name" value="Kinase-like_dom_sf"/>
</dbReference>
<evidence type="ECO:0000256" key="4">
    <source>
        <dbReference type="ARBA" id="ARBA00022737"/>
    </source>
</evidence>
<feature type="domain" description="PASTA" evidence="12">
    <location>
        <begin position="553"/>
        <end position="628"/>
    </location>
</feature>
<evidence type="ECO:0000256" key="10">
    <source>
        <dbReference type="SAM" id="Phobius"/>
    </source>
</evidence>
<dbReference type="PROSITE" id="PS00108">
    <property type="entry name" value="PROTEIN_KINASE_ST"/>
    <property type="match status" value="1"/>
</dbReference>
<evidence type="ECO:0000256" key="6">
    <source>
        <dbReference type="ARBA" id="ARBA00022777"/>
    </source>
</evidence>
<feature type="domain" description="Protein kinase" evidence="11">
    <location>
        <begin position="13"/>
        <end position="271"/>
    </location>
</feature>
<sequence length="630" mass="66240">MDDITGRTLVGRYVVQRRLGTGGAGVVYVALDLRLGAPVALKVLRPELRTDGTFVRELRREAQVISQMQHPHVVRVLDLLDVGPPIGLVLVMEYMPNGSLKDLVRRGRRLDDAQVARIAQEVASALAAAHAHGLTHRDVKPGNILLDETGHVRLADFGLVRHASETSGGRHAGTPRYAAPEQLRSALGAHDELASRSEAPADTYALGLVLYELATGSFPFEGGSIEEVARQRLTKDVVNPEPGRQLLDVVVRMTRRDPAERPDDETLHRLIDELVRALPAPSPLPLENPAHDPEAVLDPSSLSVAFVPPDQGRTASLTSIEARPPARRRRRVWLMLLVIVVVAALGATWYLAVRRLSVPRLADLEPAAARARLSELGFFRIRTGETYSATVAPGRVVGTVPGAGVALHPLAVVEILVSRGHAPVVAPDVVGFIASDARRALSRVGLGVRLDRAYSATVSAGTVIREPLAGQRVRWHGVVVLIVSAGPPPRAVPAVAGEPEATAAAALRAAGFAVTTSQAYSTSVPSGDVVSESPGAGTVAPFGSTVALVISQGPPDVAVPNLFDDTFAQAVAALQADHLTYGQLTTPGGLSLNGVASYLGTSAVVVAQGEPAGTEVPVGSAVNLVLAPNS</sequence>
<dbReference type="PANTHER" id="PTHR43289:SF6">
    <property type="entry name" value="SERINE_THREONINE-PROTEIN KINASE NEKL-3"/>
    <property type="match status" value="1"/>
</dbReference>
<evidence type="ECO:0000256" key="9">
    <source>
        <dbReference type="ARBA" id="ARBA00048679"/>
    </source>
</evidence>
<feature type="domain" description="PASTA" evidence="12">
    <location>
        <begin position="352"/>
        <end position="419"/>
    </location>
</feature>
<keyword evidence="14" id="KW-1185">Reference proteome</keyword>
<dbReference type="Proteomes" id="UP000000771">
    <property type="component" value="Chromosome"/>
</dbReference>
<dbReference type="PANTHER" id="PTHR43289">
    <property type="entry name" value="MITOGEN-ACTIVATED PROTEIN KINASE KINASE KINASE 20-RELATED"/>
    <property type="match status" value="1"/>
</dbReference>
<keyword evidence="5" id="KW-0547">Nucleotide-binding</keyword>
<dbReference type="PROSITE" id="PS50011">
    <property type="entry name" value="PROTEIN_KINASE_DOM"/>
    <property type="match status" value="1"/>
</dbReference>
<dbReference type="CDD" id="cd14014">
    <property type="entry name" value="STKc_PknB_like"/>
    <property type="match status" value="1"/>
</dbReference>
<proteinExistence type="predicted"/>
<dbReference type="GO" id="GO:0004674">
    <property type="term" value="F:protein serine/threonine kinase activity"/>
    <property type="evidence" value="ECO:0007669"/>
    <property type="project" value="UniProtKB-KW"/>
</dbReference>
<dbReference type="GO" id="GO:0005524">
    <property type="term" value="F:ATP binding"/>
    <property type="evidence" value="ECO:0007669"/>
    <property type="project" value="UniProtKB-KW"/>
</dbReference>
<dbReference type="HOGENOM" id="CLU_000288_135_2_11"/>
<keyword evidence="4" id="KW-0677">Repeat</keyword>
<dbReference type="Pfam" id="PF00069">
    <property type="entry name" value="Pkinase"/>
    <property type="match status" value="1"/>
</dbReference>
<dbReference type="SMART" id="SM00740">
    <property type="entry name" value="PASTA"/>
    <property type="match status" value="4"/>
</dbReference>
<dbReference type="STRING" id="525909.Afer_1553"/>
<dbReference type="InterPro" id="IPR000719">
    <property type="entry name" value="Prot_kinase_dom"/>
</dbReference>
<dbReference type="RefSeq" id="WP_015798954.1">
    <property type="nucleotide sequence ID" value="NC_013124.1"/>
</dbReference>
<dbReference type="OrthoDB" id="9762169at2"/>
<name>C7M0G7_ACIFD</name>
<dbReference type="SUPFAM" id="SSF56112">
    <property type="entry name" value="Protein kinase-like (PK-like)"/>
    <property type="match status" value="1"/>
</dbReference>
<evidence type="ECO:0000256" key="3">
    <source>
        <dbReference type="ARBA" id="ARBA00022679"/>
    </source>
</evidence>
<dbReference type="eggNOG" id="COG0515">
    <property type="taxonomic scope" value="Bacteria"/>
</dbReference>
<feature type="transmembrane region" description="Helical" evidence="10">
    <location>
        <begin position="332"/>
        <end position="352"/>
    </location>
</feature>
<evidence type="ECO:0000256" key="2">
    <source>
        <dbReference type="ARBA" id="ARBA00022527"/>
    </source>
</evidence>
<keyword evidence="7" id="KW-0067">ATP-binding</keyword>